<dbReference type="InterPro" id="IPR029058">
    <property type="entry name" value="AB_hydrolase_fold"/>
</dbReference>
<dbReference type="RefSeq" id="WP_010900059.1">
    <property type="nucleotide sequence ID" value="NC_002570.2"/>
</dbReference>
<dbReference type="Pfam" id="PF00561">
    <property type="entry name" value="Abhydrolase_1"/>
    <property type="match status" value="1"/>
</dbReference>
<dbReference type="InterPro" id="IPR000073">
    <property type="entry name" value="AB_hydrolase_1"/>
</dbReference>
<dbReference type="Proteomes" id="UP000001258">
    <property type="component" value="Chromosome"/>
</dbReference>
<reference evidence="2 3" key="1">
    <citation type="journal article" date="2000" name="Nucleic Acids Res.">
        <title>Complete genome sequence of the alkaliphilic bacterium Bacillus halodurans and genomic sequence comparison with Bacillus subtilis.</title>
        <authorList>
            <person name="Takami H."/>
            <person name="Nakasone K."/>
            <person name="Takaki Y."/>
            <person name="Maeno G."/>
            <person name="Sasaki R."/>
            <person name="Masui N."/>
            <person name="Fuji F."/>
            <person name="Hirama C."/>
            <person name="Nakamura Y."/>
            <person name="Ogasawara N."/>
            <person name="Kuhara S."/>
            <person name="Horikoshi K."/>
        </authorList>
    </citation>
    <scope>NUCLEOTIDE SEQUENCE [LARGE SCALE GENOMIC DNA]</scope>
    <source>
        <strain evidence="3">ATCC BAA-125 / DSM 18197 / FERM 7344 / JCM 9153 / C-125</strain>
    </source>
</reference>
<dbReference type="AlphaFoldDB" id="Q9K601"/>
<organism evidence="2 3">
    <name type="scientific">Halalkalibacterium halodurans (strain ATCC BAA-125 / DSM 18197 / FERM 7344 / JCM 9153 / C-125)</name>
    <name type="common">Bacillus halodurans</name>
    <dbReference type="NCBI Taxonomy" id="272558"/>
    <lineage>
        <taxon>Bacteria</taxon>
        <taxon>Bacillati</taxon>
        <taxon>Bacillota</taxon>
        <taxon>Bacilli</taxon>
        <taxon>Bacillales</taxon>
        <taxon>Bacillaceae</taxon>
        <taxon>Halalkalibacterium (ex Joshi et al. 2022)</taxon>
    </lineage>
</organism>
<dbReference type="Gene3D" id="3.40.50.1820">
    <property type="entry name" value="alpha/beta hydrolase"/>
    <property type="match status" value="1"/>
</dbReference>
<gene>
    <name evidence="2" type="ordered locus">BH3934</name>
</gene>
<evidence type="ECO:0000313" key="2">
    <source>
        <dbReference type="EMBL" id="BAB07653.1"/>
    </source>
</evidence>
<dbReference type="eggNOG" id="COG0596">
    <property type="taxonomic scope" value="Bacteria"/>
</dbReference>
<name>Q9K601_HALH5</name>
<dbReference type="STRING" id="272558.gene:10729847"/>
<dbReference type="SUPFAM" id="SSF53474">
    <property type="entry name" value="alpha/beta-Hydrolases"/>
    <property type="match status" value="1"/>
</dbReference>
<evidence type="ECO:0000313" key="3">
    <source>
        <dbReference type="Proteomes" id="UP000001258"/>
    </source>
</evidence>
<keyword evidence="3" id="KW-1185">Reference proteome</keyword>
<protein>
    <submittedName>
        <fullName evidence="2">BH3934 protein</fullName>
    </submittedName>
</protein>
<dbReference type="PIR" id="F84141">
    <property type="entry name" value="F84141"/>
</dbReference>
<dbReference type="EMBL" id="BA000004">
    <property type="protein sequence ID" value="BAB07653.1"/>
    <property type="molecule type" value="Genomic_DNA"/>
</dbReference>
<dbReference type="KEGG" id="bha:BH3934"/>
<dbReference type="OrthoDB" id="9805423at2"/>
<dbReference type="HOGENOM" id="CLU_2630752_0_0_9"/>
<feature type="domain" description="AB hydrolase-1" evidence="1">
    <location>
        <begin position="9"/>
        <end position="72"/>
    </location>
</feature>
<accession>Q9K601</accession>
<sequence>MGTRFKKEGHGKSVGTIDGDYFGHCVKDLADTLKALNVTQCHLVGVSLGGIVGLLFAKEFPEMVKSLSFSSIFPETR</sequence>
<evidence type="ECO:0000259" key="1">
    <source>
        <dbReference type="Pfam" id="PF00561"/>
    </source>
</evidence>
<proteinExistence type="predicted"/>